<sequence>MKNTIVILFFLIFFCKENVKKSEPIFTSIPHNNLTLNDFMGSWYEVNNLESELANPRKYNYVEGYTSSGSLGKFKIWQDKRGFQLEMHLPLQADSYFPRSRYEIEGNEIRIFYTILDTKEEIEVVHIRKVENKLCILALFEETASERSYANYNCSVFFIKPAQDPFPGDWNSARHKLHFYTKTYPKIGIGGQSEFDSEALDK</sequence>
<accession>A0A4R9LYA4</accession>
<keyword evidence="2" id="KW-1185">Reference proteome</keyword>
<protein>
    <recommendedName>
        <fullName evidence="3">Lipocalin</fullName>
    </recommendedName>
</protein>
<organism evidence="1 2">
    <name type="scientific">Leptospira idonii</name>
    <dbReference type="NCBI Taxonomy" id="1193500"/>
    <lineage>
        <taxon>Bacteria</taxon>
        <taxon>Pseudomonadati</taxon>
        <taxon>Spirochaetota</taxon>
        <taxon>Spirochaetia</taxon>
        <taxon>Leptospirales</taxon>
        <taxon>Leptospiraceae</taxon>
        <taxon>Leptospira</taxon>
    </lineage>
</organism>
<dbReference type="Proteomes" id="UP000298058">
    <property type="component" value="Unassembled WGS sequence"/>
</dbReference>
<proteinExistence type="predicted"/>
<dbReference type="OrthoDB" id="9828794at2"/>
<dbReference type="RefSeq" id="WP_135761786.1">
    <property type="nucleotide sequence ID" value="NZ_RQHW01000066.1"/>
</dbReference>
<evidence type="ECO:0008006" key="3">
    <source>
        <dbReference type="Google" id="ProtNLM"/>
    </source>
</evidence>
<reference evidence="1" key="1">
    <citation type="journal article" date="2019" name="PLoS Negl. Trop. Dis.">
        <title>Revisiting the worldwide diversity of Leptospira species in the environment.</title>
        <authorList>
            <person name="Vincent A.T."/>
            <person name="Schiettekatte O."/>
            <person name="Bourhy P."/>
            <person name="Veyrier F.J."/>
            <person name="Picardeau M."/>
        </authorList>
    </citation>
    <scope>NUCLEOTIDE SEQUENCE [LARGE SCALE GENOMIC DNA]</scope>
    <source>
        <strain evidence="1">201300427</strain>
    </source>
</reference>
<gene>
    <name evidence="1" type="ORF">EHS15_16970</name>
</gene>
<dbReference type="AlphaFoldDB" id="A0A4R9LYA4"/>
<dbReference type="EMBL" id="RQHW01000066">
    <property type="protein sequence ID" value="TGN17511.1"/>
    <property type="molecule type" value="Genomic_DNA"/>
</dbReference>
<comment type="caution">
    <text evidence="1">The sequence shown here is derived from an EMBL/GenBank/DDBJ whole genome shotgun (WGS) entry which is preliminary data.</text>
</comment>
<name>A0A4R9LYA4_9LEPT</name>
<evidence type="ECO:0000313" key="1">
    <source>
        <dbReference type="EMBL" id="TGN17511.1"/>
    </source>
</evidence>
<evidence type="ECO:0000313" key="2">
    <source>
        <dbReference type="Proteomes" id="UP000298058"/>
    </source>
</evidence>